<evidence type="ECO:0000256" key="1">
    <source>
        <dbReference type="SAM" id="Phobius"/>
    </source>
</evidence>
<keyword evidence="1" id="KW-1133">Transmembrane helix</keyword>
<evidence type="ECO:0000313" key="2">
    <source>
        <dbReference type="EMBL" id="KAJ8564763.1"/>
    </source>
</evidence>
<reference evidence="3" key="1">
    <citation type="journal article" date="2023" name="Proc. Natl. Acad. Sci. U.S.A.">
        <title>Genomic and structural basis for evolution of tropane alkaloid biosynthesis.</title>
        <authorList>
            <person name="Wanga Y.-J."/>
            <person name="Taina T."/>
            <person name="Yua J.-Y."/>
            <person name="Lia J."/>
            <person name="Xua B."/>
            <person name="Chenc J."/>
            <person name="D'Auriad J.C."/>
            <person name="Huanga J.-P."/>
            <person name="Huanga S.-X."/>
        </authorList>
    </citation>
    <scope>NUCLEOTIDE SEQUENCE [LARGE SCALE GENOMIC DNA]</scope>
    <source>
        <strain evidence="3">cv. KIB-2019</strain>
    </source>
</reference>
<keyword evidence="3" id="KW-1185">Reference proteome</keyword>
<accession>A0A9Q1MRL9</accession>
<name>A0A9Q1MRL9_9SOLA</name>
<sequence>MSCNKFACTCTVRRKNTCMPSNIFYDTSKVHFTSDYIYTGLRSLVLLLILMLTGVDVLTPDAPRLVIAFSSEITYCVGLPKGNLHCSGPVQKQSTEVSPTLPLSHVGSVTFYLSFTARFKRQHWSTAIILVRYIFPAIPSNISALNTLRWIFISFAKKWLVVKFMSFMFLPDIRLSTSSPKDFRAYYLMIFEPVLVFVNLPLRLRGVIEYFPNILSLIVYLLF</sequence>
<gene>
    <name evidence="2" type="ORF">K7X08_001223</name>
</gene>
<feature type="transmembrane region" description="Helical" evidence="1">
    <location>
        <begin position="36"/>
        <end position="55"/>
    </location>
</feature>
<organism evidence="2 3">
    <name type="scientific">Anisodus acutangulus</name>
    <dbReference type="NCBI Taxonomy" id="402998"/>
    <lineage>
        <taxon>Eukaryota</taxon>
        <taxon>Viridiplantae</taxon>
        <taxon>Streptophyta</taxon>
        <taxon>Embryophyta</taxon>
        <taxon>Tracheophyta</taxon>
        <taxon>Spermatophyta</taxon>
        <taxon>Magnoliopsida</taxon>
        <taxon>eudicotyledons</taxon>
        <taxon>Gunneridae</taxon>
        <taxon>Pentapetalae</taxon>
        <taxon>asterids</taxon>
        <taxon>lamiids</taxon>
        <taxon>Solanales</taxon>
        <taxon>Solanaceae</taxon>
        <taxon>Solanoideae</taxon>
        <taxon>Hyoscyameae</taxon>
        <taxon>Anisodus</taxon>
    </lineage>
</organism>
<comment type="caution">
    <text evidence="2">The sequence shown here is derived from an EMBL/GenBank/DDBJ whole genome shotgun (WGS) entry which is preliminary data.</text>
</comment>
<dbReference type="EMBL" id="JAJAGQ010000004">
    <property type="protein sequence ID" value="KAJ8564763.1"/>
    <property type="molecule type" value="Genomic_DNA"/>
</dbReference>
<dbReference type="Proteomes" id="UP001152561">
    <property type="component" value="Unassembled WGS sequence"/>
</dbReference>
<keyword evidence="1" id="KW-0472">Membrane</keyword>
<proteinExistence type="predicted"/>
<keyword evidence="1" id="KW-0812">Transmembrane</keyword>
<protein>
    <submittedName>
        <fullName evidence="2">Uncharacterized protein</fullName>
    </submittedName>
</protein>
<dbReference type="AlphaFoldDB" id="A0A9Q1MRL9"/>
<evidence type="ECO:0000313" key="3">
    <source>
        <dbReference type="Proteomes" id="UP001152561"/>
    </source>
</evidence>